<reference evidence="1 2" key="1">
    <citation type="submission" date="2019-03" db="EMBL/GenBank/DDBJ databases">
        <title>Genomic Encyclopedia of Type Strains, Phase IV (KMG-IV): sequencing the most valuable type-strain genomes for metagenomic binning, comparative biology and taxonomic classification.</title>
        <authorList>
            <person name="Goeker M."/>
        </authorList>
    </citation>
    <scope>NUCLEOTIDE SEQUENCE [LARGE SCALE GENOMIC DNA]</scope>
    <source>
        <strain evidence="1 2">DSM 21100</strain>
    </source>
</reference>
<name>A0A4R3KY58_9SPHI</name>
<gene>
    <name evidence="1" type="ORF">EDD80_102113</name>
</gene>
<evidence type="ECO:0000313" key="2">
    <source>
        <dbReference type="Proteomes" id="UP000295807"/>
    </source>
</evidence>
<dbReference type="EMBL" id="SMAD01000002">
    <property type="protein sequence ID" value="TCS88922.1"/>
    <property type="molecule type" value="Genomic_DNA"/>
</dbReference>
<evidence type="ECO:0000313" key="1">
    <source>
        <dbReference type="EMBL" id="TCS88922.1"/>
    </source>
</evidence>
<sequence length="263" mass="31005">MLTLFLPNPPPAVNSEPLRPSSLAMKQITIILLLAGAFPIAKASPTLPSNDTIFIFRKVTEWYYHAIYIEKDKKSETYKRAIDFSFEEWDRRNYRSQKALVEREAPGSFVKRETFDLPQNWLPLYKYKDKYYLYDPSDGQCSRTMIKSREYISWGMEGPGPWPMKSVKKISDTRYTLELLNPFDHLPSVFNHITIHIIDPETKMAIFEYTSQDGFYHFYRLFIPAAHASNFDLIVNYCDKQRQMEFQFEKIDYAKLLDNRGSK</sequence>
<accession>A0A4R3KY58</accession>
<comment type="caution">
    <text evidence="1">The sequence shown here is derived from an EMBL/GenBank/DDBJ whole genome shotgun (WGS) entry which is preliminary data.</text>
</comment>
<dbReference type="Proteomes" id="UP000295807">
    <property type="component" value="Unassembled WGS sequence"/>
</dbReference>
<organism evidence="1 2">
    <name type="scientific">Anseongella ginsenosidimutans</name>
    <dbReference type="NCBI Taxonomy" id="496056"/>
    <lineage>
        <taxon>Bacteria</taxon>
        <taxon>Pseudomonadati</taxon>
        <taxon>Bacteroidota</taxon>
        <taxon>Sphingobacteriia</taxon>
        <taxon>Sphingobacteriales</taxon>
        <taxon>Sphingobacteriaceae</taxon>
        <taxon>Anseongella</taxon>
    </lineage>
</organism>
<dbReference type="AlphaFoldDB" id="A0A4R3KY58"/>
<keyword evidence="2" id="KW-1185">Reference proteome</keyword>
<proteinExistence type="predicted"/>
<protein>
    <submittedName>
        <fullName evidence="1">Uncharacterized protein</fullName>
    </submittedName>
</protein>